<comment type="caution">
    <text evidence="2">The sequence shown here is derived from an EMBL/GenBank/DDBJ whole genome shotgun (WGS) entry which is preliminary data.</text>
</comment>
<proteinExistence type="predicted"/>
<dbReference type="Proteomes" id="UP000320239">
    <property type="component" value="Unassembled WGS sequence"/>
</dbReference>
<protein>
    <submittedName>
        <fullName evidence="2">Uncharacterized protein</fullName>
    </submittedName>
</protein>
<keyword evidence="3" id="KW-1185">Reference proteome</keyword>
<dbReference type="RefSeq" id="WP_122978475.1">
    <property type="nucleotide sequence ID" value="NZ_BOMX01000158.1"/>
</dbReference>
<evidence type="ECO:0000256" key="1">
    <source>
        <dbReference type="SAM" id="SignalP"/>
    </source>
</evidence>
<keyword evidence="1" id="KW-0732">Signal</keyword>
<evidence type="ECO:0000313" key="3">
    <source>
        <dbReference type="Proteomes" id="UP000320239"/>
    </source>
</evidence>
<organism evidence="2 3">
    <name type="scientific">Actinoplanes teichomyceticus</name>
    <dbReference type="NCBI Taxonomy" id="1867"/>
    <lineage>
        <taxon>Bacteria</taxon>
        <taxon>Bacillati</taxon>
        <taxon>Actinomycetota</taxon>
        <taxon>Actinomycetes</taxon>
        <taxon>Micromonosporales</taxon>
        <taxon>Micromonosporaceae</taxon>
        <taxon>Actinoplanes</taxon>
    </lineage>
</organism>
<feature type="chain" id="PRO_5038634490" evidence="1">
    <location>
        <begin position="21"/>
        <end position="354"/>
    </location>
</feature>
<accession>A0A561VCF0</accession>
<reference evidence="2 3" key="1">
    <citation type="submission" date="2019-06" db="EMBL/GenBank/DDBJ databases">
        <title>Sequencing the genomes of 1000 actinobacteria strains.</title>
        <authorList>
            <person name="Klenk H.-P."/>
        </authorList>
    </citation>
    <scope>NUCLEOTIDE SEQUENCE [LARGE SCALE GENOMIC DNA]</scope>
    <source>
        <strain evidence="2 3">DSM 43866</strain>
    </source>
</reference>
<dbReference type="AlphaFoldDB" id="A0A561VCF0"/>
<dbReference type="EMBL" id="VIWY01000008">
    <property type="protein sequence ID" value="TWG09292.1"/>
    <property type="molecule type" value="Genomic_DNA"/>
</dbReference>
<name>A0A561VCF0_ACTTI</name>
<dbReference type="OrthoDB" id="3343876at2"/>
<feature type="signal peptide" evidence="1">
    <location>
        <begin position="1"/>
        <end position="20"/>
    </location>
</feature>
<evidence type="ECO:0000313" key="2">
    <source>
        <dbReference type="EMBL" id="TWG09292.1"/>
    </source>
</evidence>
<sequence length="354" mass="36802">MTARTIGVLLVALAAGGALLAGRADRPAPAPARSTDPVTVAGAWPHAQRADLPAALPDGSLFTPKLYLDAGTAIGTARTPGERSTRLLLRTAGTLRELRRAHAEFDNLAAAGDDVAWTETGERAATRIWAVNRADGRAPRRLTADTGNAVFFGNQHDLVLAGGRVHWAAAPRRAGSTEIRSVALTGGPVAVRRFTGEWALTAWPWLTSAAGGPSGRTRLKDMTTGRTVEVPVSAGEQSECNPAWCRVLVSDGTGLVRIDVMRPDGSARRRVAGATSGAAVSDVAILDRFEILSETGPQSDLTGTAGLSVHDLASARTVTVTPAATSASARGGMLWWSTGSGGATAWHSLDLRTV</sequence>
<gene>
    <name evidence="2" type="ORF">FHX34_1087</name>
</gene>